<proteinExistence type="predicted"/>
<name>A0A8S3QQB8_MYTED</name>
<protein>
    <recommendedName>
        <fullName evidence="1">Reverse transcriptase/retrotransposon-derived protein RNase H-like domain-containing protein</fullName>
    </recommendedName>
</protein>
<dbReference type="SUPFAM" id="SSF56672">
    <property type="entry name" value="DNA/RNA polymerases"/>
    <property type="match status" value="1"/>
</dbReference>
<dbReference type="EMBL" id="CAJPWZ010000523">
    <property type="protein sequence ID" value="CAG2195603.1"/>
    <property type="molecule type" value="Genomic_DNA"/>
</dbReference>
<accession>A0A8S3QQB8</accession>
<feature type="domain" description="Reverse transcriptase/retrotransposon-derived protein RNase H-like" evidence="1">
    <location>
        <begin position="205"/>
        <end position="253"/>
    </location>
</feature>
<evidence type="ECO:0000259" key="1">
    <source>
        <dbReference type="Pfam" id="PF17919"/>
    </source>
</evidence>
<gene>
    <name evidence="2" type="ORF">MEDL_10528</name>
</gene>
<organism evidence="2 3">
    <name type="scientific">Mytilus edulis</name>
    <name type="common">Blue mussel</name>
    <dbReference type="NCBI Taxonomy" id="6550"/>
    <lineage>
        <taxon>Eukaryota</taxon>
        <taxon>Metazoa</taxon>
        <taxon>Spiralia</taxon>
        <taxon>Lophotrochozoa</taxon>
        <taxon>Mollusca</taxon>
        <taxon>Bivalvia</taxon>
        <taxon>Autobranchia</taxon>
        <taxon>Pteriomorphia</taxon>
        <taxon>Mytilida</taxon>
        <taxon>Mytiloidea</taxon>
        <taxon>Mytilidae</taxon>
        <taxon>Mytilinae</taxon>
        <taxon>Mytilus</taxon>
    </lineage>
</organism>
<reference evidence="2" key="1">
    <citation type="submission" date="2021-03" db="EMBL/GenBank/DDBJ databases">
        <authorList>
            <person name="Bekaert M."/>
        </authorList>
    </citation>
    <scope>NUCLEOTIDE SEQUENCE</scope>
</reference>
<dbReference type="Proteomes" id="UP000683360">
    <property type="component" value="Unassembled WGS sequence"/>
</dbReference>
<dbReference type="InterPro" id="IPR041577">
    <property type="entry name" value="RT_RNaseH_2"/>
</dbReference>
<comment type="caution">
    <text evidence="2">The sequence shown here is derived from an EMBL/GenBank/DDBJ whole genome shotgun (WGS) entry which is preliminary data.</text>
</comment>
<keyword evidence="3" id="KW-1185">Reference proteome</keyword>
<dbReference type="InterPro" id="IPR043502">
    <property type="entry name" value="DNA/RNA_pol_sf"/>
</dbReference>
<evidence type="ECO:0000313" key="3">
    <source>
        <dbReference type="Proteomes" id="UP000683360"/>
    </source>
</evidence>
<sequence length="253" mass="28470">MFEGPLRCYRVVSSETVSFPPSSEVFGKVCFPGGYPLNSLEGVIGPTENNGKNGPLKARILVKVHECVPVRLLNIKQDSYVVYQGLTIGQVHKIESLCEDTHTDLNSKQSFQLRSDLKALYEKTCEKLDEQRNDQLKVLISKYEGLFAEADKELRHINLGKHIINTGNAQPVKHILGALRCYWLVEMQPDDCYKTDFPTRRGLFQFRVMAYPDFTNDLILDTNESNASIGAVLPQLNEQGSEVVIDYASRALS</sequence>
<dbReference type="AlphaFoldDB" id="A0A8S3QQB8"/>
<evidence type="ECO:0000313" key="2">
    <source>
        <dbReference type="EMBL" id="CAG2195603.1"/>
    </source>
</evidence>
<dbReference type="Pfam" id="PF17919">
    <property type="entry name" value="RT_RNaseH_2"/>
    <property type="match status" value="1"/>
</dbReference>